<feature type="repeat" description="PPR" evidence="3">
    <location>
        <begin position="232"/>
        <end position="266"/>
    </location>
</feature>
<feature type="repeat" description="PPR" evidence="3">
    <location>
        <begin position="535"/>
        <end position="569"/>
    </location>
</feature>
<feature type="repeat" description="PPR" evidence="3">
    <location>
        <begin position="673"/>
        <end position="707"/>
    </location>
</feature>
<feature type="repeat" description="PPR" evidence="3">
    <location>
        <begin position="333"/>
        <end position="367"/>
    </location>
</feature>
<feature type="domain" description="DYW" evidence="4">
    <location>
        <begin position="751"/>
        <end position="843"/>
    </location>
</feature>
<dbReference type="Gene3D" id="1.25.40.10">
    <property type="entry name" value="Tetratricopeptide repeat domain"/>
    <property type="match status" value="6"/>
</dbReference>
<dbReference type="Proteomes" id="UP001604336">
    <property type="component" value="Unassembled WGS sequence"/>
</dbReference>
<dbReference type="NCBIfam" id="TIGR00756">
    <property type="entry name" value="PPR"/>
    <property type="match status" value="6"/>
</dbReference>
<dbReference type="FunFam" id="1.25.40.10:FF:000031">
    <property type="entry name" value="Pentatricopeptide repeat-containing protein mitochondrial"/>
    <property type="match status" value="1"/>
</dbReference>
<dbReference type="FunFam" id="1.25.40.10:FF:001790">
    <property type="entry name" value="Putative pentatricopeptide repeat-containing protein At2g01510"/>
    <property type="match status" value="1"/>
</dbReference>
<evidence type="ECO:0000256" key="3">
    <source>
        <dbReference type="PROSITE-ProRule" id="PRU00708"/>
    </source>
</evidence>
<evidence type="ECO:0000313" key="5">
    <source>
        <dbReference type="EMBL" id="KAL2533051.1"/>
    </source>
</evidence>
<gene>
    <name evidence="5" type="ORF">Adt_06402</name>
</gene>
<keyword evidence="6" id="KW-1185">Reference proteome</keyword>
<dbReference type="AlphaFoldDB" id="A0ABD1V6V5"/>
<evidence type="ECO:0000313" key="6">
    <source>
        <dbReference type="Proteomes" id="UP001604336"/>
    </source>
</evidence>
<feature type="repeat" description="PPR" evidence="3">
    <location>
        <begin position="201"/>
        <end position="231"/>
    </location>
</feature>
<dbReference type="FunFam" id="1.25.40.10:FF:001404">
    <property type="entry name" value="Putative pentatricopeptide repeat-containing protein"/>
    <property type="match status" value="1"/>
</dbReference>
<evidence type="ECO:0000256" key="1">
    <source>
        <dbReference type="ARBA" id="ARBA00006643"/>
    </source>
</evidence>
<sequence>MANGQRRPTELSIAIISSKINFSTMNSSRTVNPWTPKMMFMTQFYCKNSKYNMEKLVDARIIKTGFDPDTCRSNFQLKNFVRRTQISEARQLFDEMPRKNTCSVNMMITGYVKSGSLSYARELFENMVDRTAVSWTIMIGGYSQKNQPKEAFNLYAGMCRSGIKPDHVTFATLLSGCDDTMSRKDIHQVHVHITKLGFDSTLEVCNSLVDSYCKSQSLDIAFRLFKEMPTRDSVSFNTMITGYSKEGLNGQAIMLFLEMQYYGLRPTDFTFAALLCVNVGSDGFTLGQQVHGLVIKTNYVWNVFVGNALLDFYSKHECLGDVRKLFDEMPELDGVSYNIVITSYAWNGKLEESLSLFTELQLTGFNRRNFPFATMLSMAANTQDLEMGRQIHAQVFVTAADSEIQVGNALLDMYAKCGRFDEANILFANLDGKSSVPWTSIISACVQQGLSEEALKLFNEMRRDNVSGDQATFASTLKASANLASLSLGKQLHSSITRSGFMANVFSGSALLDMYAKCGSIKDAIKVFHEIPDRNIVFWNAMISAYAQNGDGEATLRSFGEIIESGLDPDPVSFLGVLTACSRCGLVDEALWYFNSMTRTYRLVPRREHYSSLVDVLCRRGRFKEAETFMAQMPFEPDEIMWSSILNSSRIHKNQEIAKKASEQLFNLDVLRDAASYVTMANIYAEAGEWENVAMVKKAMRERGVKKVTAYSWVEIEHKVHVFTANDRTHPVIEEIRRKINNLGKRMEEEGYKPDTSCTLQNVEEDIKAESLKYHSERLAIAFALISTSEGSPILVMKNLRACTDCHAAIKVISKIVRREITVRDSSRFHHFKDGSCSCGDYW</sequence>
<dbReference type="Pfam" id="PF01535">
    <property type="entry name" value="PPR"/>
    <property type="match status" value="9"/>
</dbReference>
<dbReference type="PANTHER" id="PTHR47926">
    <property type="entry name" value="PENTATRICOPEPTIDE REPEAT-CONTAINING PROTEIN"/>
    <property type="match status" value="1"/>
</dbReference>
<keyword evidence="2" id="KW-0677">Repeat</keyword>
<reference evidence="6" key="1">
    <citation type="submission" date="2024-07" db="EMBL/GenBank/DDBJ databases">
        <title>Two chromosome-level genome assemblies of Korean endemic species Abeliophyllum distichum and Forsythia ovata (Oleaceae).</title>
        <authorList>
            <person name="Jang H."/>
        </authorList>
    </citation>
    <scope>NUCLEOTIDE SEQUENCE [LARGE SCALE GENOMIC DNA]</scope>
</reference>
<comment type="similarity">
    <text evidence="1">Belongs to the PPR family. PCMP-H subfamily.</text>
</comment>
<proteinExistence type="inferred from homology"/>
<dbReference type="PROSITE" id="PS51375">
    <property type="entry name" value="PPR"/>
    <property type="match status" value="8"/>
</dbReference>
<dbReference type="PANTHER" id="PTHR47926:SF433">
    <property type="entry name" value="PENTATRICOPEPTIDE REPEAT-CONTAINING PROTEIN"/>
    <property type="match status" value="1"/>
</dbReference>
<feature type="repeat" description="PPR" evidence="3">
    <location>
        <begin position="434"/>
        <end position="468"/>
    </location>
</feature>
<dbReference type="InterPro" id="IPR011990">
    <property type="entry name" value="TPR-like_helical_dom_sf"/>
</dbReference>
<dbReference type="FunFam" id="1.25.40.10:FF:000958">
    <property type="entry name" value="Pentatricopeptide repeat-containing protein At4g39530"/>
    <property type="match status" value="1"/>
</dbReference>
<dbReference type="InterPro" id="IPR046960">
    <property type="entry name" value="PPR_At4g14850-like_plant"/>
</dbReference>
<dbReference type="Pfam" id="PF13041">
    <property type="entry name" value="PPR_2"/>
    <property type="match status" value="3"/>
</dbReference>
<dbReference type="InterPro" id="IPR032867">
    <property type="entry name" value="DYW_dom"/>
</dbReference>
<dbReference type="InterPro" id="IPR046848">
    <property type="entry name" value="E_motif"/>
</dbReference>
<feature type="repeat" description="PPR" evidence="3">
    <location>
        <begin position="131"/>
        <end position="165"/>
    </location>
</feature>
<comment type="caution">
    <text evidence="5">The sequence shown here is derived from an EMBL/GenBank/DDBJ whole genome shotgun (WGS) entry which is preliminary data.</text>
</comment>
<protein>
    <submittedName>
        <fullName evidence="5">Pentatricopeptide repeat-containing protein</fullName>
    </submittedName>
</protein>
<evidence type="ECO:0000256" key="2">
    <source>
        <dbReference type="ARBA" id="ARBA00022737"/>
    </source>
</evidence>
<dbReference type="FunFam" id="1.25.40.10:FF:000227">
    <property type="entry name" value="Pentatricopeptide repeat-containing protein At3g13880"/>
    <property type="match status" value="1"/>
</dbReference>
<dbReference type="EMBL" id="JBFOLK010000002">
    <property type="protein sequence ID" value="KAL2533051.1"/>
    <property type="molecule type" value="Genomic_DNA"/>
</dbReference>
<dbReference type="Pfam" id="PF20431">
    <property type="entry name" value="E_motif"/>
    <property type="match status" value="1"/>
</dbReference>
<feature type="repeat" description="PPR" evidence="3">
    <location>
        <begin position="100"/>
        <end position="130"/>
    </location>
</feature>
<dbReference type="Pfam" id="PF14432">
    <property type="entry name" value="DYW_deaminase"/>
    <property type="match status" value="1"/>
</dbReference>
<organism evidence="5 6">
    <name type="scientific">Abeliophyllum distichum</name>
    <dbReference type="NCBI Taxonomy" id="126358"/>
    <lineage>
        <taxon>Eukaryota</taxon>
        <taxon>Viridiplantae</taxon>
        <taxon>Streptophyta</taxon>
        <taxon>Embryophyta</taxon>
        <taxon>Tracheophyta</taxon>
        <taxon>Spermatophyta</taxon>
        <taxon>Magnoliopsida</taxon>
        <taxon>eudicotyledons</taxon>
        <taxon>Gunneridae</taxon>
        <taxon>Pentapetalae</taxon>
        <taxon>asterids</taxon>
        <taxon>lamiids</taxon>
        <taxon>Lamiales</taxon>
        <taxon>Oleaceae</taxon>
        <taxon>Forsythieae</taxon>
        <taxon>Abeliophyllum</taxon>
    </lineage>
</organism>
<name>A0ABD1V6V5_9LAMI</name>
<evidence type="ECO:0000259" key="4">
    <source>
        <dbReference type="Pfam" id="PF14432"/>
    </source>
</evidence>
<accession>A0ABD1V6V5</accession>
<dbReference type="InterPro" id="IPR002885">
    <property type="entry name" value="PPR_rpt"/>
</dbReference>